<feature type="domain" description="Enoyl reductase (ER)" evidence="1">
    <location>
        <begin position="10"/>
        <end position="333"/>
    </location>
</feature>
<dbReference type="InterPro" id="IPR011032">
    <property type="entry name" value="GroES-like_sf"/>
</dbReference>
<dbReference type="SMART" id="SM00829">
    <property type="entry name" value="PKS_ER"/>
    <property type="match status" value="1"/>
</dbReference>
<dbReference type="InterPro" id="IPR013149">
    <property type="entry name" value="ADH-like_C"/>
</dbReference>
<dbReference type="Pfam" id="PF08240">
    <property type="entry name" value="ADH_N"/>
    <property type="match status" value="1"/>
</dbReference>
<dbReference type="GO" id="GO:0016491">
    <property type="term" value="F:oxidoreductase activity"/>
    <property type="evidence" value="ECO:0007669"/>
    <property type="project" value="InterPro"/>
</dbReference>
<dbReference type="EMBL" id="BJVJ01000023">
    <property type="protein sequence ID" value="GEL23733.1"/>
    <property type="molecule type" value="Genomic_DNA"/>
</dbReference>
<dbReference type="SUPFAM" id="SSF51735">
    <property type="entry name" value="NAD(P)-binding Rossmann-fold domains"/>
    <property type="match status" value="1"/>
</dbReference>
<accession>A0A511DH83</accession>
<dbReference type="CDD" id="cd08276">
    <property type="entry name" value="MDR7"/>
    <property type="match status" value="1"/>
</dbReference>
<reference evidence="2 3" key="1">
    <citation type="submission" date="2019-07" db="EMBL/GenBank/DDBJ databases">
        <title>Whole genome shotgun sequence of Pseudonocardia sulfidoxydans NBRC 16205.</title>
        <authorList>
            <person name="Hosoyama A."/>
            <person name="Uohara A."/>
            <person name="Ohji S."/>
            <person name="Ichikawa N."/>
        </authorList>
    </citation>
    <scope>NUCLEOTIDE SEQUENCE [LARGE SCALE GENOMIC DNA]</scope>
    <source>
        <strain evidence="2 3">NBRC 16205</strain>
    </source>
</reference>
<gene>
    <name evidence="2" type="ORF">PSU4_26870</name>
</gene>
<dbReference type="InterPro" id="IPR020843">
    <property type="entry name" value="ER"/>
</dbReference>
<name>A0A511DH83_9PSEU</name>
<evidence type="ECO:0000259" key="1">
    <source>
        <dbReference type="SMART" id="SM00829"/>
    </source>
</evidence>
<dbReference type="PANTHER" id="PTHR45033">
    <property type="match status" value="1"/>
</dbReference>
<protein>
    <submittedName>
        <fullName evidence="2">Alcohol dehydrogenase</fullName>
    </submittedName>
</protein>
<dbReference type="RefSeq" id="WP_147107388.1">
    <property type="nucleotide sequence ID" value="NZ_BJVJ01000023.1"/>
</dbReference>
<dbReference type="OrthoDB" id="3175656at2"/>
<dbReference type="Pfam" id="PF00107">
    <property type="entry name" value="ADH_zinc_N"/>
    <property type="match status" value="1"/>
</dbReference>
<dbReference type="InterPro" id="IPR052711">
    <property type="entry name" value="Zinc_ADH-like"/>
</dbReference>
<organism evidence="2 3">
    <name type="scientific">Pseudonocardia sulfidoxydans NBRC 16205</name>
    <dbReference type="NCBI Taxonomy" id="1223511"/>
    <lineage>
        <taxon>Bacteria</taxon>
        <taxon>Bacillati</taxon>
        <taxon>Actinomycetota</taxon>
        <taxon>Actinomycetes</taxon>
        <taxon>Pseudonocardiales</taxon>
        <taxon>Pseudonocardiaceae</taxon>
        <taxon>Pseudonocardia</taxon>
    </lineage>
</organism>
<dbReference type="InterPro" id="IPR013154">
    <property type="entry name" value="ADH-like_N"/>
</dbReference>
<comment type="caution">
    <text evidence="2">The sequence shown here is derived from an EMBL/GenBank/DDBJ whole genome shotgun (WGS) entry which is preliminary data.</text>
</comment>
<evidence type="ECO:0000313" key="2">
    <source>
        <dbReference type="EMBL" id="GEL23733.1"/>
    </source>
</evidence>
<dbReference type="AlphaFoldDB" id="A0A511DH83"/>
<sequence>MRAWQLRTFGLENLELAETPTPEPGPDELLVKVGAVALNFRDKAIVDGIYEPDKMPENLIPVADAAGTVVAVGEGVTAFAVGDRVTSHFYSRWLEGQPSHNEPDYSLGGPLHGGLAEYMVLHEDTAVPAPDTLSDEQAATLPIAALTAWYSLVENGKVQDGQTVLIQGTGGVSIFGVQFAAALGARVIATSSSDEKLERVRELGATDLINYRTHPDWEKVVLELTDGLGVDVTLDVVGGAGLNRSIAATRPGGHVNVIGFLDGQTASVDLMTLLFRQTKIHGIAVGHRASFVEMNNFIDEHKILPVIDTVYEFEDAIAAYEHLNRGAFGKIVVRVG</sequence>
<keyword evidence="3" id="KW-1185">Reference proteome</keyword>
<dbReference type="InterPro" id="IPR036291">
    <property type="entry name" value="NAD(P)-bd_dom_sf"/>
</dbReference>
<evidence type="ECO:0000313" key="3">
    <source>
        <dbReference type="Proteomes" id="UP000321685"/>
    </source>
</evidence>
<dbReference type="Gene3D" id="3.40.50.720">
    <property type="entry name" value="NAD(P)-binding Rossmann-like Domain"/>
    <property type="match status" value="1"/>
</dbReference>
<dbReference type="Gene3D" id="3.90.180.10">
    <property type="entry name" value="Medium-chain alcohol dehydrogenases, catalytic domain"/>
    <property type="match status" value="1"/>
</dbReference>
<dbReference type="SUPFAM" id="SSF50129">
    <property type="entry name" value="GroES-like"/>
    <property type="match status" value="1"/>
</dbReference>
<dbReference type="Proteomes" id="UP000321685">
    <property type="component" value="Unassembled WGS sequence"/>
</dbReference>
<proteinExistence type="predicted"/>
<dbReference type="PANTHER" id="PTHR45033:SF2">
    <property type="entry name" value="ZINC-TYPE ALCOHOL DEHYDROGENASE-LIKE PROTEIN C1773.06C"/>
    <property type="match status" value="1"/>
</dbReference>